<evidence type="ECO:0000313" key="2">
    <source>
        <dbReference type="Proteomes" id="UP001283361"/>
    </source>
</evidence>
<dbReference type="AlphaFoldDB" id="A0AAE1CN22"/>
<keyword evidence="2" id="KW-1185">Reference proteome</keyword>
<sequence length="72" mass="8178">MLGLSRPPEAEIKVRRTTDNKSHHVVMYWNQGQDICPYTSLFDISEADLRDPQQISTTISSSYDIANAPVRI</sequence>
<comment type="caution">
    <text evidence="1">The sequence shown here is derived from an EMBL/GenBank/DDBJ whole genome shotgun (WGS) entry which is preliminary data.</text>
</comment>
<protein>
    <submittedName>
        <fullName evidence="1">Uncharacterized protein</fullName>
    </submittedName>
</protein>
<dbReference type="Proteomes" id="UP001283361">
    <property type="component" value="Unassembled WGS sequence"/>
</dbReference>
<reference evidence="1" key="1">
    <citation type="journal article" date="2023" name="G3 (Bethesda)">
        <title>A reference genome for the long-term kleptoplast-retaining sea slug Elysia crispata morphotype clarki.</title>
        <authorList>
            <person name="Eastman K.E."/>
            <person name="Pendleton A.L."/>
            <person name="Shaikh M.A."/>
            <person name="Suttiyut T."/>
            <person name="Ogas R."/>
            <person name="Tomko P."/>
            <person name="Gavelis G."/>
            <person name="Widhalm J.R."/>
            <person name="Wisecaver J.H."/>
        </authorList>
    </citation>
    <scope>NUCLEOTIDE SEQUENCE</scope>
    <source>
        <strain evidence="1">ECLA1</strain>
    </source>
</reference>
<gene>
    <name evidence="1" type="ORF">RRG08_026709</name>
</gene>
<proteinExistence type="predicted"/>
<name>A0AAE1CN22_9GAST</name>
<accession>A0AAE1CN22</accession>
<evidence type="ECO:0000313" key="1">
    <source>
        <dbReference type="EMBL" id="KAK3716917.1"/>
    </source>
</evidence>
<dbReference type="EMBL" id="JAWDGP010007464">
    <property type="protein sequence ID" value="KAK3716917.1"/>
    <property type="molecule type" value="Genomic_DNA"/>
</dbReference>
<organism evidence="1 2">
    <name type="scientific">Elysia crispata</name>
    <name type="common">lettuce slug</name>
    <dbReference type="NCBI Taxonomy" id="231223"/>
    <lineage>
        <taxon>Eukaryota</taxon>
        <taxon>Metazoa</taxon>
        <taxon>Spiralia</taxon>
        <taxon>Lophotrochozoa</taxon>
        <taxon>Mollusca</taxon>
        <taxon>Gastropoda</taxon>
        <taxon>Heterobranchia</taxon>
        <taxon>Euthyneura</taxon>
        <taxon>Panpulmonata</taxon>
        <taxon>Sacoglossa</taxon>
        <taxon>Placobranchoidea</taxon>
        <taxon>Plakobranchidae</taxon>
        <taxon>Elysia</taxon>
    </lineage>
</organism>